<dbReference type="Pfam" id="PF00072">
    <property type="entry name" value="Response_reg"/>
    <property type="match status" value="1"/>
</dbReference>
<dbReference type="PANTHER" id="PTHR43156">
    <property type="entry name" value="STAGE II SPORULATION PROTEIN E-RELATED"/>
    <property type="match status" value="1"/>
</dbReference>
<dbReference type="PANTHER" id="PTHR43156:SF2">
    <property type="entry name" value="STAGE II SPORULATION PROTEIN E"/>
    <property type="match status" value="1"/>
</dbReference>
<comment type="caution">
    <text evidence="2">Lacks conserved residue(s) required for the propagation of feature annotation.</text>
</comment>
<name>A0ABS4DC11_9CHLR</name>
<sequence>MAAQTILIIDEQAERRNLLRGQLETLGYVVTALDNGRAALDLLKTQRFDLALLELGLWGAINSYQVLDRMRATGALMMTPVLMIAPDDSDPGLVRCFEMGAIDYIPASCLPPVVKARVQGMLAQRTLLEHQQNDDQQETLLKIERDVQIARQIQLGFLPSQLPQLTGWEIAARFHPAREVAGDFYDAFMLTQNRRVGFVIADVCDKGVGAALFMSLSRSLVRAFAQQHYSLSDWTNVLGGSGDAFAPVSRREKGRQALPTIGAASLKNAMVLTNNYITDNHLDMNMFVTLFFGVFDPVTGALIYANGGHCPPLIVGPDGIRTKLAMTGPAVGLIPGADFNIAHAQIEPGEILFCYSDGVTDARNPERQFFGEKRLLQLLAQPAASATEVLDRFERNLQAHIASADQFDDITMLAIQRIAS</sequence>
<dbReference type="Pfam" id="PF07228">
    <property type="entry name" value="SpoIIE"/>
    <property type="match status" value="1"/>
</dbReference>
<dbReference type="SMART" id="SM00331">
    <property type="entry name" value="PP2C_SIG"/>
    <property type="match status" value="1"/>
</dbReference>
<dbReference type="PROSITE" id="PS50110">
    <property type="entry name" value="RESPONSE_REGULATORY"/>
    <property type="match status" value="1"/>
</dbReference>
<keyword evidence="5" id="KW-1185">Reference proteome</keyword>
<keyword evidence="1" id="KW-0378">Hydrolase</keyword>
<dbReference type="SUPFAM" id="SSF81606">
    <property type="entry name" value="PP2C-like"/>
    <property type="match status" value="1"/>
</dbReference>
<proteinExistence type="predicted"/>
<dbReference type="Gene3D" id="3.60.40.10">
    <property type="entry name" value="PPM-type phosphatase domain"/>
    <property type="match status" value="1"/>
</dbReference>
<dbReference type="EMBL" id="SIJK02000026">
    <property type="protein sequence ID" value="MBP1466971.1"/>
    <property type="molecule type" value="Genomic_DNA"/>
</dbReference>
<feature type="domain" description="Response regulatory" evidence="3">
    <location>
        <begin position="5"/>
        <end position="122"/>
    </location>
</feature>
<protein>
    <submittedName>
        <fullName evidence="4">SpoIIE family protein phosphatase</fullName>
    </submittedName>
</protein>
<dbReference type="RefSeq" id="WP_135479205.1">
    <property type="nucleotide sequence ID" value="NZ_SIJK02000026.1"/>
</dbReference>
<accession>A0ABS4DC11</accession>
<organism evidence="4 5">
    <name type="scientific">Candidatus Chloroploca mongolica</name>
    <dbReference type="NCBI Taxonomy" id="2528176"/>
    <lineage>
        <taxon>Bacteria</taxon>
        <taxon>Bacillati</taxon>
        <taxon>Chloroflexota</taxon>
        <taxon>Chloroflexia</taxon>
        <taxon>Chloroflexales</taxon>
        <taxon>Chloroflexineae</taxon>
        <taxon>Oscillochloridaceae</taxon>
        <taxon>Candidatus Chloroploca</taxon>
    </lineage>
</organism>
<evidence type="ECO:0000256" key="2">
    <source>
        <dbReference type="PROSITE-ProRule" id="PRU00169"/>
    </source>
</evidence>
<dbReference type="InterPro" id="IPR036457">
    <property type="entry name" value="PPM-type-like_dom_sf"/>
</dbReference>
<dbReference type="InterPro" id="IPR011006">
    <property type="entry name" value="CheY-like_superfamily"/>
</dbReference>
<dbReference type="SMART" id="SM00448">
    <property type="entry name" value="REC"/>
    <property type="match status" value="1"/>
</dbReference>
<dbReference type="Gene3D" id="3.40.50.2300">
    <property type="match status" value="1"/>
</dbReference>
<dbReference type="CDD" id="cd00156">
    <property type="entry name" value="REC"/>
    <property type="match status" value="1"/>
</dbReference>
<dbReference type="InterPro" id="IPR001789">
    <property type="entry name" value="Sig_transdc_resp-reg_receiver"/>
</dbReference>
<comment type="caution">
    <text evidence="4">The sequence shown here is derived from an EMBL/GenBank/DDBJ whole genome shotgun (WGS) entry which is preliminary data.</text>
</comment>
<dbReference type="SUPFAM" id="SSF52172">
    <property type="entry name" value="CheY-like"/>
    <property type="match status" value="1"/>
</dbReference>
<reference evidence="4 5" key="1">
    <citation type="submission" date="2021-03" db="EMBL/GenBank/DDBJ databases">
        <authorList>
            <person name="Grouzdev D.S."/>
        </authorList>
    </citation>
    <scope>NUCLEOTIDE SEQUENCE [LARGE SCALE GENOMIC DNA]</scope>
    <source>
        <strain evidence="4 5">M50-1</strain>
    </source>
</reference>
<dbReference type="Proteomes" id="UP001193081">
    <property type="component" value="Unassembled WGS sequence"/>
</dbReference>
<evidence type="ECO:0000313" key="5">
    <source>
        <dbReference type="Proteomes" id="UP001193081"/>
    </source>
</evidence>
<gene>
    <name evidence="4" type="ORF">EYB53_014755</name>
</gene>
<dbReference type="InterPro" id="IPR001932">
    <property type="entry name" value="PPM-type_phosphatase-like_dom"/>
</dbReference>
<evidence type="ECO:0000259" key="3">
    <source>
        <dbReference type="PROSITE" id="PS50110"/>
    </source>
</evidence>
<evidence type="ECO:0000256" key="1">
    <source>
        <dbReference type="ARBA" id="ARBA00022801"/>
    </source>
</evidence>
<dbReference type="InterPro" id="IPR052016">
    <property type="entry name" value="Bact_Sigma-Reg"/>
</dbReference>
<evidence type="ECO:0000313" key="4">
    <source>
        <dbReference type="EMBL" id="MBP1466971.1"/>
    </source>
</evidence>